<dbReference type="RefSeq" id="WP_143487434.1">
    <property type="nucleotide sequence ID" value="NZ_VJOY01000004.1"/>
</dbReference>
<comment type="caution">
    <text evidence="2">The sequence shown here is derived from an EMBL/GenBank/DDBJ whole genome shotgun (WGS) entry which is preliminary data.</text>
</comment>
<sequence length="70" mass="7578">MRDDFAGIRAERDDLPEYVPTRHAVPTARGTRLTLQIALGLWLGGVALGITWLVARLVLVKTGLLLLIGG</sequence>
<proteinExistence type="predicted"/>
<name>A0A553H0S0_9PSED</name>
<evidence type="ECO:0000313" key="2">
    <source>
        <dbReference type="EMBL" id="TRX75342.1"/>
    </source>
</evidence>
<dbReference type="AlphaFoldDB" id="A0A553H0S0"/>
<protein>
    <submittedName>
        <fullName evidence="2">Uncharacterized protein</fullName>
    </submittedName>
</protein>
<keyword evidence="3" id="KW-1185">Reference proteome</keyword>
<keyword evidence="1" id="KW-1133">Transmembrane helix</keyword>
<keyword evidence="1" id="KW-0812">Transmembrane</keyword>
<reference evidence="2 3" key="1">
    <citation type="submission" date="2019-07" db="EMBL/GenBank/DDBJ databases">
        <title>Pseudomonas mangiferae sp. nov., isolated from bark of mango tree in Thailand.</title>
        <authorList>
            <person name="Srisuk N."/>
            <person name="Anurat P."/>
        </authorList>
    </citation>
    <scope>NUCLEOTIDE SEQUENCE [LARGE SCALE GENOMIC DNA]</scope>
    <source>
        <strain evidence="2 3">DMKU_BBB3-04</strain>
    </source>
</reference>
<evidence type="ECO:0000313" key="3">
    <source>
        <dbReference type="Proteomes" id="UP000315235"/>
    </source>
</evidence>
<feature type="transmembrane region" description="Helical" evidence="1">
    <location>
        <begin position="37"/>
        <end position="59"/>
    </location>
</feature>
<accession>A0A553H0S0</accession>
<organism evidence="2 3">
    <name type="scientific">Pseudomonas mangiferae</name>
    <dbReference type="NCBI Taxonomy" id="2593654"/>
    <lineage>
        <taxon>Bacteria</taxon>
        <taxon>Pseudomonadati</taxon>
        <taxon>Pseudomonadota</taxon>
        <taxon>Gammaproteobacteria</taxon>
        <taxon>Pseudomonadales</taxon>
        <taxon>Pseudomonadaceae</taxon>
        <taxon>Pseudomonas</taxon>
    </lineage>
</organism>
<evidence type="ECO:0000256" key="1">
    <source>
        <dbReference type="SAM" id="Phobius"/>
    </source>
</evidence>
<gene>
    <name evidence="2" type="ORF">FM069_06240</name>
</gene>
<dbReference type="EMBL" id="VJOY01000004">
    <property type="protein sequence ID" value="TRX75342.1"/>
    <property type="molecule type" value="Genomic_DNA"/>
</dbReference>
<dbReference type="Proteomes" id="UP000315235">
    <property type="component" value="Unassembled WGS sequence"/>
</dbReference>
<keyword evidence="1" id="KW-0472">Membrane</keyword>